<proteinExistence type="predicted"/>
<keyword evidence="2" id="KW-1185">Reference proteome</keyword>
<sequence>MQIAIERPLHARRHAHELSLVCSIDALNIVRKHLFNALREIGLDANQVIVNRGTADACASLAALIRCRPSQDAQLQALAETLRHHEGVSTASWRTSRRDNTWVN</sequence>
<comment type="caution">
    <text evidence="1">The sequence shown here is derived from an EMBL/GenBank/DDBJ whole genome shotgun (WGS) entry which is preliminary data.</text>
</comment>
<accession>A0A0F5K1N0</accession>
<organism evidence="1 2">
    <name type="scientific">Robbsia andropogonis</name>
    <dbReference type="NCBI Taxonomy" id="28092"/>
    <lineage>
        <taxon>Bacteria</taxon>
        <taxon>Pseudomonadati</taxon>
        <taxon>Pseudomonadota</taxon>
        <taxon>Betaproteobacteria</taxon>
        <taxon>Burkholderiales</taxon>
        <taxon>Burkholderiaceae</taxon>
        <taxon>Robbsia</taxon>
    </lineage>
</organism>
<evidence type="ECO:0000313" key="2">
    <source>
        <dbReference type="Proteomes" id="UP000033618"/>
    </source>
</evidence>
<gene>
    <name evidence="1" type="ORF">WM40_08700</name>
</gene>
<protein>
    <submittedName>
        <fullName evidence="1">Uncharacterized protein</fullName>
    </submittedName>
</protein>
<dbReference type="RefSeq" id="WP_024902737.1">
    <property type="nucleotide sequence ID" value="NZ_CADFGU010000001.1"/>
</dbReference>
<dbReference type="OrthoDB" id="9963806at2"/>
<name>A0A0F5K1N0_9BURK</name>
<dbReference type="PATRIC" id="fig|28092.6.peg.2056"/>
<dbReference type="AlphaFoldDB" id="A0A0F5K1N0"/>
<dbReference type="EMBL" id="LAQU01000007">
    <property type="protein sequence ID" value="KKB63784.1"/>
    <property type="molecule type" value="Genomic_DNA"/>
</dbReference>
<evidence type="ECO:0000313" key="1">
    <source>
        <dbReference type="EMBL" id="KKB63784.1"/>
    </source>
</evidence>
<dbReference type="Proteomes" id="UP000033618">
    <property type="component" value="Unassembled WGS sequence"/>
</dbReference>
<reference evidence="1 2" key="1">
    <citation type="submission" date="2015-03" db="EMBL/GenBank/DDBJ databases">
        <title>Draft Genome Sequence of Burkholderia andropogonis type strain ICMP2807, isolated from Sorghum bicolor.</title>
        <authorList>
            <person name="Lopes-Santos L."/>
            <person name="Castro D.B."/>
            <person name="Ottoboni L.M."/>
            <person name="Park D."/>
            <person name="Weirc B.S."/>
            <person name="Destefano S.A."/>
        </authorList>
    </citation>
    <scope>NUCLEOTIDE SEQUENCE [LARGE SCALE GENOMIC DNA]</scope>
    <source>
        <strain evidence="1 2">ICMP2807</strain>
    </source>
</reference>
<dbReference type="Gene3D" id="3.30.70.260">
    <property type="match status" value="1"/>
</dbReference>